<dbReference type="RefSeq" id="WP_376848892.1">
    <property type="nucleotide sequence ID" value="NZ_JBHSMF010000003.1"/>
</dbReference>
<dbReference type="InterPro" id="IPR002524">
    <property type="entry name" value="Cation_efflux"/>
</dbReference>
<keyword evidence="5 6" id="KW-0472">Membrane</keyword>
<protein>
    <submittedName>
        <fullName evidence="8">Cation diffusion facilitator family transporter</fullName>
    </submittedName>
</protein>
<evidence type="ECO:0000259" key="7">
    <source>
        <dbReference type="Pfam" id="PF01545"/>
    </source>
</evidence>
<dbReference type="Proteomes" id="UP001596037">
    <property type="component" value="Unassembled WGS sequence"/>
</dbReference>
<dbReference type="Gene3D" id="1.20.1510.10">
    <property type="entry name" value="Cation efflux protein transmembrane domain"/>
    <property type="match status" value="1"/>
</dbReference>
<gene>
    <name evidence="8" type="ORF">ACFPOE_04875</name>
</gene>
<proteinExistence type="predicted"/>
<comment type="caution">
    <text evidence="8">The sequence shown here is derived from an EMBL/GenBank/DDBJ whole genome shotgun (WGS) entry which is preliminary data.</text>
</comment>
<dbReference type="NCBIfam" id="TIGR01297">
    <property type="entry name" value="CDF"/>
    <property type="match status" value="1"/>
</dbReference>
<feature type="transmembrane region" description="Helical" evidence="6">
    <location>
        <begin position="113"/>
        <end position="132"/>
    </location>
</feature>
<evidence type="ECO:0000256" key="2">
    <source>
        <dbReference type="ARBA" id="ARBA00022448"/>
    </source>
</evidence>
<evidence type="ECO:0000256" key="1">
    <source>
        <dbReference type="ARBA" id="ARBA00004141"/>
    </source>
</evidence>
<dbReference type="Pfam" id="PF01545">
    <property type="entry name" value="Cation_efflux"/>
    <property type="match status" value="1"/>
</dbReference>
<evidence type="ECO:0000313" key="8">
    <source>
        <dbReference type="EMBL" id="MFC5496860.1"/>
    </source>
</evidence>
<dbReference type="InterPro" id="IPR036837">
    <property type="entry name" value="Cation_efflux_CTD_sf"/>
</dbReference>
<dbReference type="InterPro" id="IPR040177">
    <property type="entry name" value="SLC30A9"/>
</dbReference>
<organism evidence="8 9">
    <name type="scientific">Caenimonas terrae</name>
    <dbReference type="NCBI Taxonomy" id="696074"/>
    <lineage>
        <taxon>Bacteria</taxon>
        <taxon>Pseudomonadati</taxon>
        <taxon>Pseudomonadota</taxon>
        <taxon>Betaproteobacteria</taxon>
        <taxon>Burkholderiales</taxon>
        <taxon>Comamonadaceae</taxon>
        <taxon>Caenimonas</taxon>
    </lineage>
</organism>
<comment type="subcellular location">
    <subcellularLocation>
        <location evidence="1">Membrane</location>
        <topology evidence="1">Multi-pass membrane protein</topology>
    </subcellularLocation>
</comment>
<feature type="transmembrane region" description="Helical" evidence="6">
    <location>
        <begin position="159"/>
        <end position="180"/>
    </location>
</feature>
<dbReference type="InterPro" id="IPR027469">
    <property type="entry name" value="Cation_efflux_TMD_sf"/>
</dbReference>
<keyword evidence="9" id="KW-1185">Reference proteome</keyword>
<dbReference type="PANTHER" id="PTHR13414:SF9">
    <property type="entry name" value="PROTON-COUPLED ZINC ANTIPORTER SLC30A9, MITOCHONDRIAL"/>
    <property type="match status" value="1"/>
</dbReference>
<evidence type="ECO:0000256" key="4">
    <source>
        <dbReference type="ARBA" id="ARBA00022989"/>
    </source>
</evidence>
<keyword evidence="3 6" id="KW-0812">Transmembrane</keyword>
<keyword evidence="2" id="KW-0813">Transport</keyword>
<dbReference type="EMBL" id="JBHSMF010000003">
    <property type="protein sequence ID" value="MFC5496860.1"/>
    <property type="molecule type" value="Genomic_DNA"/>
</dbReference>
<accession>A0ABW0N8P2</accession>
<sequence>MADSSSKTVVYAALAGNLLVALTKGVAAALSGSSSMLSEAVHSLVDTGNELLLLYGMHRAAKAATPEHPIGYGRELYFWSFIVAVLIFALGAGVSIFEGVSHIRNPEPVERAWVNYAVLGLAFVFEGVSWVISLRQYRAAMGDLGFFEAFRKSKDPPSFMVFFEDSAALVGIVLAAAGTYASDSLDLPVLDGAASIAIGLVLAVVAVLLARESKSLLIGERADRALSDSILRVAGEVPSVARANGLITVQMAPDQVVAMLSLEFADELRTPEIEKAVTEIEQRVRQAHPEVVSLFVKPQTHRTYLDKLQELEAGR</sequence>
<feature type="transmembrane region" description="Helical" evidence="6">
    <location>
        <begin position="192"/>
        <end position="210"/>
    </location>
</feature>
<evidence type="ECO:0000313" key="9">
    <source>
        <dbReference type="Proteomes" id="UP001596037"/>
    </source>
</evidence>
<dbReference type="PANTHER" id="PTHR13414">
    <property type="entry name" value="HUEL-CATION TRANSPORTER"/>
    <property type="match status" value="1"/>
</dbReference>
<name>A0ABW0N8P2_9BURK</name>
<dbReference type="SUPFAM" id="SSF160240">
    <property type="entry name" value="Cation efflux protein cytoplasmic domain-like"/>
    <property type="match status" value="1"/>
</dbReference>
<evidence type="ECO:0000256" key="5">
    <source>
        <dbReference type="ARBA" id="ARBA00023136"/>
    </source>
</evidence>
<dbReference type="SUPFAM" id="SSF161111">
    <property type="entry name" value="Cation efflux protein transmembrane domain-like"/>
    <property type="match status" value="1"/>
</dbReference>
<keyword evidence="4 6" id="KW-1133">Transmembrane helix</keyword>
<feature type="domain" description="Cation efflux protein transmembrane" evidence="7">
    <location>
        <begin position="11"/>
        <end position="218"/>
    </location>
</feature>
<reference evidence="9" key="1">
    <citation type="journal article" date="2019" name="Int. J. Syst. Evol. Microbiol.">
        <title>The Global Catalogue of Microorganisms (GCM) 10K type strain sequencing project: providing services to taxonomists for standard genome sequencing and annotation.</title>
        <authorList>
            <consortium name="The Broad Institute Genomics Platform"/>
            <consortium name="The Broad Institute Genome Sequencing Center for Infectious Disease"/>
            <person name="Wu L."/>
            <person name="Ma J."/>
        </authorList>
    </citation>
    <scope>NUCLEOTIDE SEQUENCE [LARGE SCALE GENOMIC DNA]</scope>
    <source>
        <strain evidence="9">CCUG 57401</strain>
    </source>
</reference>
<feature type="transmembrane region" description="Helical" evidence="6">
    <location>
        <begin position="76"/>
        <end position="97"/>
    </location>
</feature>
<evidence type="ECO:0000256" key="6">
    <source>
        <dbReference type="SAM" id="Phobius"/>
    </source>
</evidence>
<dbReference type="InterPro" id="IPR058533">
    <property type="entry name" value="Cation_efflux_TM"/>
</dbReference>
<evidence type="ECO:0000256" key="3">
    <source>
        <dbReference type="ARBA" id="ARBA00022692"/>
    </source>
</evidence>